<dbReference type="Pfam" id="PF00069">
    <property type="entry name" value="Pkinase"/>
    <property type="match status" value="1"/>
</dbReference>
<evidence type="ECO:0000313" key="10">
    <source>
        <dbReference type="Proteomes" id="UP000187735"/>
    </source>
</evidence>
<dbReference type="PROSITE" id="PS50011">
    <property type="entry name" value="PROTEIN_KINASE_DOM"/>
    <property type="match status" value="1"/>
</dbReference>
<dbReference type="GO" id="GO:0005524">
    <property type="term" value="F:ATP binding"/>
    <property type="evidence" value="ECO:0007669"/>
    <property type="project" value="UniProtKB-UniRule"/>
</dbReference>
<evidence type="ECO:0000259" key="8">
    <source>
        <dbReference type="PROSITE" id="PS50011"/>
    </source>
</evidence>
<proteinExistence type="predicted"/>
<dbReference type="AlphaFoldDB" id="A0A1P8WLH1"/>
<dbReference type="GO" id="GO:0004674">
    <property type="term" value="F:protein serine/threonine kinase activity"/>
    <property type="evidence" value="ECO:0007669"/>
    <property type="project" value="UniProtKB-KW"/>
</dbReference>
<name>A0A1P8WLH1_9PLAN</name>
<dbReference type="PANTHER" id="PTHR43289">
    <property type="entry name" value="MITOGEN-ACTIVATED PROTEIN KINASE KINASE KINASE 20-RELATED"/>
    <property type="match status" value="1"/>
</dbReference>
<keyword evidence="2" id="KW-0723">Serine/threonine-protein kinase</keyword>
<organism evidence="9 10">
    <name type="scientific">Fuerstiella marisgermanici</name>
    <dbReference type="NCBI Taxonomy" id="1891926"/>
    <lineage>
        <taxon>Bacteria</taxon>
        <taxon>Pseudomonadati</taxon>
        <taxon>Planctomycetota</taxon>
        <taxon>Planctomycetia</taxon>
        <taxon>Planctomycetales</taxon>
        <taxon>Planctomycetaceae</taxon>
        <taxon>Fuerstiella</taxon>
    </lineage>
</organism>
<feature type="domain" description="Protein kinase" evidence="8">
    <location>
        <begin position="122"/>
        <end position="383"/>
    </location>
</feature>
<dbReference type="CDD" id="cd14014">
    <property type="entry name" value="STKc_PknB_like"/>
    <property type="match status" value="1"/>
</dbReference>
<dbReference type="SMART" id="SM00220">
    <property type="entry name" value="S_TKc"/>
    <property type="match status" value="1"/>
</dbReference>
<evidence type="ECO:0000256" key="1">
    <source>
        <dbReference type="ARBA" id="ARBA00012513"/>
    </source>
</evidence>
<evidence type="ECO:0000256" key="6">
    <source>
        <dbReference type="ARBA" id="ARBA00022840"/>
    </source>
</evidence>
<dbReference type="Gene3D" id="3.30.200.20">
    <property type="entry name" value="Phosphorylase Kinase, domain 1"/>
    <property type="match status" value="1"/>
</dbReference>
<dbReference type="InterPro" id="IPR008271">
    <property type="entry name" value="Ser/Thr_kinase_AS"/>
</dbReference>
<keyword evidence="6 7" id="KW-0067">ATP-binding</keyword>
<dbReference type="FunFam" id="1.10.510.10:FF:000021">
    <property type="entry name" value="Serine/threonine protein kinase"/>
    <property type="match status" value="1"/>
</dbReference>
<evidence type="ECO:0000256" key="7">
    <source>
        <dbReference type="PROSITE-ProRule" id="PRU10141"/>
    </source>
</evidence>
<evidence type="ECO:0000256" key="3">
    <source>
        <dbReference type="ARBA" id="ARBA00022679"/>
    </source>
</evidence>
<dbReference type="Gene3D" id="1.10.510.10">
    <property type="entry name" value="Transferase(Phosphotransferase) domain 1"/>
    <property type="match status" value="1"/>
</dbReference>
<dbReference type="EMBL" id="CP017641">
    <property type="protein sequence ID" value="APZ94908.1"/>
    <property type="molecule type" value="Genomic_DNA"/>
</dbReference>
<evidence type="ECO:0000313" key="9">
    <source>
        <dbReference type="EMBL" id="APZ94908.1"/>
    </source>
</evidence>
<dbReference type="InterPro" id="IPR017441">
    <property type="entry name" value="Protein_kinase_ATP_BS"/>
</dbReference>
<dbReference type="PANTHER" id="PTHR43289:SF6">
    <property type="entry name" value="SERINE_THREONINE-PROTEIN KINASE NEKL-3"/>
    <property type="match status" value="1"/>
</dbReference>
<dbReference type="Proteomes" id="UP000187735">
    <property type="component" value="Chromosome"/>
</dbReference>
<dbReference type="PROSITE" id="PS00107">
    <property type="entry name" value="PROTEIN_KINASE_ATP"/>
    <property type="match status" value="1"/>
</dbReference>
<dbReference type="SUPFAM" id="SSF56112">
    <property type="entry name" value="Protein kinase-like (PK-like)"/>
    <property type="match status" value="1"/>
</dbReference>
<reference evidence="9 10" key="1">
    <citation type="journal article" date="2016" name="Front. Microbiol.">
        <title>Fuerstia marisgermanicae gen. nov., sp. nov., an Unusual Member of the Phylum Planctomycetes from the German Wadden Sea.</title>
        <authorList>
            <person name="Kohn T."/>
            <person name="Heuer A."/>
            <person name="Jogler M."/>
            <person name="Vollmers J."/>
            <person name="Boedeker C."/>
            <person name="Bunk B."/>
            <person name="Rast P."/>
            <person name="Borchert D."/>
            <person name="Glockner I."/>
            <person name="Freese H.M."/>
            <person name="Klenk H.P."/>
            <person name="Overmann J."/>
            <person name="Kaster A.K."/>
            <person name="Rohde M."/>
            <person name="Wiegand S."/>
            <person name="Jogler C."/>
        </authorList>
    </citation>
    <scope>NUCLEOTIDE SEQUENCE [LARGE SCALE GENOMIC DNA]</scope>
    <source>
        <strain evidence="9 10">NH11</strain>
    </source>
</reference>
<accession>A0A1P8WLH1</accession>
<protein>
    <recommendedName>
        <fullName evidence="1">non-specific serine/threonine protein kinase</fullName>
        <ecNumber evidence="1">2.7.11.1</ecNumber>
    </recommendedName>
</protein>
<dbReference type="InterPro" id="IPR000719">
    <property type="entry name" value="Prot_kinase_dom"/>
</dbReference>
<dbReference type="RefSeq" id="WP_077026145.1">
    <property type="nucleotide sequence ID" value="NZ_CP017641.1"/>
</dbReference>
<dbReference type="InterPro" id="IPR011009">
    <property type="entry name" value="Kinase-like_dom_sf"/>
</dbReference>
<dbReference type="Gene3D" id="1.10.10.1320">
    <property type="entry name" value="Anti-sigma factor, zinc-finger domain"/>
    <property type="match status" value="1"/>
</dbReference>
<dbReference type="OrthoDB" id="6111975at2"/>
<dbReference type="PROSITE" id="PS00108">
    <property type="entry name" value="PROTEIN_KINASE_ST"/>
    <property type="match status" value="1"/>
</dbReference>
<feature type="binding site" evidence="7">
    <location>
        <position position="151"/>
    </location>
    <ligand>
        <name>ATP</name>
        <dbReference type="ChEBI" id="CHEBI:30616"/>
    </ligand>
</feature>
<sequence length="505" mass="55361">MTVETVHFHPELLQRFLNADLSDEEQTACERHLELCDTCREQLQASAADDTWWEDASDFLQDDEFEINRTTDDSSLPTAIVDRVDGTEESTSADGIPANVRQIIAWLNPTDDPAMLGRLGGYEIAGVVGVGGMGVVLKGFDRSLNRYVAIKILAPHLATSGAARQQFAREAQAAAAVVHSNVVAIHGVDESNSLPYLVMPYLRGTSLQRRIDEHGALSVSEMLRLGMQTARGLAAAHDQGLVHRDVKPANILLDGTTERVLLTDFGLARAADDASLTQSGVIAGTPHFMSPEQAEGAAIDHRSDLFSLGSVLYAMCTGRPPFRADTSWGILRKVTDAQPHAIRDLNPDVPNWLCQIIERLLEKDSSRRFQSADEVAELLEQCLAHVQQPNDCKLPESLTTQVDRTAIQRFSRTRYRVIGMLALVVAVVVASQTLFPQLPPSDNTATKQADDAAPMSMAEEPLEIVDESLLDWDDADFGELSSIRNAIEKLDEESLQLIPVPRPNE</sequence>
<keyword evidence="3 9" id="KW-0808">Transferase</keyword>
<dbReference type="KEGG" id="fmr:Fuma_04559"/>
<dbReference type="STRING" id="1891926.Fuma_04559"/>
<keyword evidence="4 7" id="KW-0547">Nucleotide-binding</keyword>
<keyword evidence="5 9" id="KW-0418">Kinase</keyword>
<evidence type="ECO:0000256" key="4">
    <source>
        <dbReference type="ARBA" id="ARBA00022741"/>
    </source>
</evidence>
<evidence type="ECO:0000256" key="2">
    <source>
        <dbReference type="ARBA" id="ARBA00022527"/>
    </source>
</evidence>
<keyword evidence="10" id="KW-1185">Reference proteome</keyword>
<dbReference type="EC" id="2.7.11.1" evidence="1"/>
<dbReference type="InterPro" id="IPR041916">
    <property type="entry name" value="Anti_sigma_zinc_sf"/>
</dbReference>
<evidence type="ECO:0000256" key="5">
    <source>
        <dbReference type="ARBA" id="ARBA00022777"/>
    </source>
</evidence>
<gene>
    <name evidence="9" type="primary">prkC_20</name>
    <name evidence="9" type="ORF">Fuma_04559</name>
</gene>